<accession>A0AA51UKY3</accession>
<keyword evidence="1" id="KW-1133">Transmembrane helix</keyword>
<keyword evidence="4" id="KW-1185">Reference proteome</keyword>
<dbReference type="AlphaFoldDB" id="A0AA51UKY3"/>
<evidence type="ECO:0000256" key="1">
    <source>
        <dbReference type="SAM" id="Phobius"/>
    </source>
</evidence>
<dbReference type="InterPro" id="IPR021309">
    <property type="entry name" value="YgaP-like_TM"/>
</dbReference>
<keyword evidence="1" id="KW-0472">Membrane</keyword>
<reference evidence="3 4" key="1">
    <citation type="submission" date="2023-08" db="EMBL/GenBank/DDBJ databases">
        <title>Methanolobus mangrovi sp. nov. and Methanolobus sediminis sp. nov, two novel methylotrophic methanogens isolated from mangrove sediments in China.</title>
        <authorList>
            <person name="Zhou J."/>
        </authorList>
    </citation>
    <scope>NUCLEOTIDE SEQUENCE [LARGE SCALE GENOMIC DNA]</scope>
    <source>
        <strain evidence="3 4">FTZ6</strain>
    </source>
</reference>
<keyword evidence="1" id="KW-0812">Transmembrane</keyword>
<dbReference type="GeneID" id="84231408"/>
<name>A0AA51UKY3_9EURY</name>
<dbReference type="KEGG" id="mseb:RE474_01785"/>
<protein>
    <submittedName>
        <fullName evidence="3">DUF2892 domain-containing protein</fullName>
    </submittedName>
</protein>
<gene>
    <name evidence="3" type="ORF">RE474_01785</name>
</gene>
<organism evidence="3 4">
    <name type="scientific">Methanolobus sediminis</name>
    <dbReference type="NCBI Taxonomy" id="3072978"/>
    <lineage>
        <taxon>Archaea</taxon>
        <taxon>Methanobacteriati</taxon>
        <taxon>Methanobacteriota</taxon>
        <taxon>Stenosarchaea group</taxon>
        <taxon>Methanomicrobia</taxon>
        <taxon>Methanosarcinales</taxon>
        <taxon>Methanosarcinaceae</taxon>
        <taxon>Methanolobus</taxon>
    </lineage>
</organism>
<dbReference type="Pfam" id="PF11127">
    <property type="entry name" value="YgaP-like_TM"/>
    <property type="match status" value="1"/>
</dbReference>
<evidence type="ECO:0000259" key="2">
    <source>
        <dbReference type="Pfam" id="PF11127"/>
    </source>
</evidence>
<evidence type="ECO:0000313" key="3">
    <source>
        <dbReference type="EMBL" id="WMW25476.1"/>
    </source>
</evidence>
<evidence type="ECO:0000313" key="4">
    <source>
        <dbReference type="Proteomes" id="UP001182908"/>
    </source>
</evidence>
<dbReference type="RefSeq" id="WP_309311280.1">
    <property type="nucleotide sequence ID" value="NZ_CP133592.1"/>
</dbReference>
<feature type="transmembrane region" description="Helical" evidence="1">
    <location>
        <begin position="12"/>
        <end position="34"/>
    </location>
</feature>
<sequence>MDMNELLFKENVGGIDLYIRALLGTLAIIVLAMNLVSPGIWQWILALIALVGLFSSITRHCLPYSLIGFSTAKK</sequence>
<proteinExistence type="predicted"/>
<feature type="transmembrane region" description="Helical" evidence="1">
    <location>
        <begin position="40"/>
        <end position="57"/>
    </location>
</feature>
<dbReference type="Proteomes" id="UP001182908">
    <property type="component" value="Chromosome"/>
</dbReference>
<dbReference type="EMBL" id="CP133592">
    <property type="protein sequence ID" value="WMW25476.1"/>
    <property type="molecule type" value="Genomic_DNA"/>
</dbReference>
<feature type="domain" description="Inner membrane protein YgaP-like transmembrane" evidence="2">
    <location>
        <begin position="9"/>
        <end position="73"/>
    </location>
</feature>